<dbReference type="Gene3D" id="3.50.50.60">
    <property type="entry name" value="FAD/NAD(P)-binding domain"/>
    <property type="match status" value="1"/>
</dbReference>
<dbReference type="GO" id="GO:0046592">
    <property type="term" value="F:polyamine oxidase activity"/>
    <property type="evidence" value="ECO:0007669"/>
    <property type="project" value="TreeGrafter"/>
</dbReference>
<evidence type="ECO:0000256" key="4">
    <source>
        <dbReference type="ARBA" id="ARBA00022490"/>
    </source>
</evidence>
<evidence type="ECO:0000313" key="10">
    <source>
        <dbReference type="Proteomes" id="UP000276133"/>
    </source>
</evidence>
<evidence type="ECO:0000259" key="8">
    <source>
        <dbReference type="Pfam" id="PF01593"/>
    </source>
</evidence>
<evidence type="ECO:0000313" key="9">
    <source>
        <dbReference type="EMBL" id="RMZ94293.1"/>
    </source>
</evidence>
<dbReference type="InterPro" id="IPR036188">
    <property type="entry name" value="FAD/NAD-bd_sf"/>
</dbReference>
<keyword evidence="10" id="KW-1185">Reference proteome</keyword>
<evidence type="ECO:0000256" key="3">
    <source>
        <dbReference type="ARBA" id="ARBA00005995"/>
    </source>
</evidence>
<dbReference type="STRING" id="10195.A0A3M7P5J3"/>
<keyword evidence="5" id="KW-0285">Flavoprotein</keyword>
<evidence type="ECO:0000256" key="1">
    <source>
        <dbReference type="ARBA" id="ARBA00001974"/>
    </source>
</evidence>
<gene>
    <name evidence="9" type="ORF">BpHYR1_049285</name>
</gene>
<dbReference type="Pfam" id="PF01593">
    <property type="entry name" value="Amino_oxidase"/>
    <property type="match status" value="1"/>
</dbReference>
<dbReference type="AlphaFoldDB" id="A0A3M7P5J3"/>
<dbReference type="SUPFAM" id="SSF51905">
    <property type="entry name" value="FAD/NAD(P)-binding domain"/>
    <property type="match status" value="1"/>
</dbReference>
<comment type="cofactor">
    <cofactor evidence="1">
        <name>FAD</name>
        <dbReference type="ChEBI" id="CHEBI:57692"/>
    </cofactor>
</comment>
<dbReference type="Gene3D" id="3.90.660.10">
    <property type="match status" value="1"/>
</dbReference>
<reference evidence="9 10" key="1">
    <citation type="journal article" date="2018" name="Sci. Rep.">
        <title>Genomic signatures of local adaptation to the degree of environmental predictability in rotifers.</title>
        <authorList>
            <person name="Franch-Gras L."/>
            <person name="Hahn C."/>
            <person name="Garcia-Roger E.M."/>
            <person name="Carmona M.J."/>
            <person name="Serra M."/>
            <person name="Gomez A."/>
        </authorList>
    </citation>
    <scope>NUCLEOTIDE SEQUENCE [LARGE SCALE GENOMIC DNA]</scope>
    <source>
        <strain evidence="9">HYR1</strain>
    </source>
</reference>
<accession>A0A3M7P5J3</accession>
<dbReference type="EMBL" id="REGN01013158">
    <property type="protein sequence ID" value="RMZ94293.1"/>
    <property type="molecule type" value="Genomic_DNA"/>
</dbReference>
<feature type="non-terminal residue" evidence="9">
    <location>
        <position position="1"/>
    </location>
</feature>
<dbReference type="PANTHER" id="PTHR10742">
    <property type="entry name" value="FLAVIN MONOAMINE OXIDASE"/>
    <property type="match status" value="1"/>
</dbReference>
<dbReference type="PANTHER" id="PTHR10742:SF405">
    <property type="entry name" value="PEROXISOMAL N(1)-ACETYL-SPERMINE_SPERMIDINE OXIDASE"/>
    <property type="match status" value="1"/>
</dbReference>
<evidence type="ECO:0000256" key="7">
    <source>
        <dbReference type="ARBA" id="ARBA00023002"/>
    </source>
</evidence>
<evidence type="ECO:0000256" key="6">
    <source>
        <dbReference type="ARBA" id="ARBA00022827"/>
    </source>
</evidence>
<comment type="caution">
    <text evidence="9">The sequence shown here is derived from an EMBL/GenBank/DDBJ whole genome shotgun (WGS) entry which is preliminary data.</text>
</comment>
<dbReference type="GO" id="GO:0005737">
    <property type="term" value="C:cytoplasm"/>
    <property type="evidence" value="ECO:0007669"/>
    <property type="project" value="UniProtKB-SubCell"/>
</dbReference>
<dbReference type="Proteomes" id="UP000276133">
    <property type="component" value="Unassembled WGS sequence"/>
</dbReference>
<organism evidence="9 10">
    <name type="scientific">Brachionus plicatilis</name>
    <name type="common">Marine rotifer</name>
    <name type="synonym">Brachionus muelleri</name>
    <dbReference type="NCBI Taxonomy" id="10195"/>
    <lineage>
        <taxon>Eukaryota</taxon>
        <taxon>Metazoa</taxon>
        <taxon>Spiralia</taxon>
        <taxon>Gnathifera</taxon>
        <taxon>Rotifera</taxon>
        <taxon>Eurotatoria</taxon>
        <taxon>Monogononta</taxon>
        <taxon>Pseudotrocha</taxon>
        <taxon>Ploima</taxon>
        <taxon>Brachionidae</taxon>
        <taxon>Brachionus</taxon>
    </lineage>
</organism>
<name>A0A3M7P5J3_BRAPC</name>
<keyword evidence="6" id="KW-0274">FAD</keyword>
<comment type="subcellular location">
    <subcellularLocation>
        <location evidence="2">Cytoplasm</location>
    </subcellularLocation>
</comment>
<dbReference type="OrthoDB" id="2019015at2759"/>
<feature type="domain" description="Amine oxidase" evidence="8">
    <location>
        <begin position="118"/>
        <end position="384"/>
    </location>
</feature>
<dbReference type="InterPro" id="IPR002937">
    <property type="entry name" value="Amino_oxidase"/>
</dbReference>
<evidence type="ECO:0000256" key="5">
    <source>
        <dbReference type="ARBA" id="ARBA00022630"/>
    </source>
</evidence>
<sequence>LFIHKKKKLFSTDVIYCADESGKYYAPIYYESLWEQYNLWNLEAKALWVKDAKSEFTTYTQFMENKLEVLMEEEDLCEEERLIKRAVLKRFLKQETTESGCATMDLCSVNEYGSYLKPFGPDYEFPGGFSKLIEFLADKFPRNLVKLSHPVEHIGQVDDDENPILVQCKNGSAFQTKHVVVTTSVNYLKKNYTTLFDPVLLNEPKIEAINTIKMDTVDKIFLFYNDMSFFPANCDAIHPLFFDEPQKFCIRTDWKYKVYTFDKFYENMLMVWITGKEADYVETLPNEEISDVLTEMLRKLLNNKNIPKPDRIFKTNWNANPYFLGSYSYVDVNGQANKHINNLAEPLYLNNVPRVLFAGEATHLRYYSTVHGAYLSGQRESRRLKDFYSSKQ</sequence>
<comment type="similarity">
    <text evidence="3">Belongs to the flavin monoamine oxidase family.</text>
</comment>
<keyword evidence="4" id="KW-0963">Cytoplasm</keyword>
<keyword evidence="7" id="KW-0560">Oxidoreductase</keyword>
<protein>
    <submittedName>
        <fullName evidence="9">Spermine oxidase</fullName>
    </submittedName>
</protein>
<dbReference type="InterPro" id="IPR050281">
    <property type="entry name" value="Flavin_monoamine_oxidase"/>
</dbReference>
<evidence type="ECO:0000256" key="2">
    <source>
        <dbReference type="ARBA" id="ARBA00004496"/>
    </source>
</evidence>
<proteinExistence type="inferred from homology"/>
<dbReference type="SUPFAM" id="SSF54373">
    <property type="entry name" value="FAD-linked reductases, C-terminal domain"/>
    <property type="match status" value="1"/>
</dbReference>